<dbReference type="Gene3D" id="2.60.120.560">
    <property type="entry name" value="Exo-inulinase, domain 1"/>
    <property type="match status" value="2"/>
</dbReference>
<accession>A0A077Y1L8</accession>
<protein>
    <submittedName>
        <fullName evidence="4">LCCL domain-containing protein</fullName>
    </submittedName>
</protein>
<dbReference type="SUPFAM" id="SSF69848">
    <property type="entry name" value="LCCL domain"/>
    <property type="match status" value="1"/>
</dbReference>
<dbReference type="VEuPathDB" id="PlasmoDB:PY01153"/>
<dbReference type="SMART" id="SM00603">
    <property type="entry name" value="LCCL"/>
    <property type="match status" value="1"/>
</dbReference>
<dbReference type="PROSITE" id="PS50820">
    <property type="entry name" value="LCCL"/>
    <property type="match status" value="1"/>
</dbReference>
<dbReference type="VEuPathDB" id="PlasmoDB:PYYM_0420400"/>
<feature type="domain" description="LCCL" evidence="3">
    <location>
        <begin position="654"/>
        <end position="722"/>
    </location>
</feature>
<reference evidence="4" key="2">
    <citation type="submission" date="2014-05" db="EMBL/GenBank/DDBJ databases">
        <authorList>
            <person name="Aslett A.Martin."/>
            <person name="De Silva Nishadi"/>
        </authorList>
    </citation>
    <scope>NUCLEOTIDE SEQUENCE</scope>
    <source>
        <strain evidence="4">YM</strain>
    </source>
</reference>
<evidence type="ECO:0000256" key="1">
    <source>
        <dbReference type="SAM" id="Coils"/>
    </source>
</evidence>
<dbReference type="OrthoDB" id="414826at2759"/>
<name>A0A077Y1L8_PLAYE</name>
<dbReference type="InterPro" id="IPR004043">
    <property type="entry name" value="LCCL"/>
</dbReference>
<reference evidence="5" key="3">
    <citation type="submission" date="2014-05" db="EMBL/GenBank/DDBJ databases">
        <authorList>
            <person name="Aslett M.A."/>
            <person name="De Silva N."/>
        </authorList>
    </citation>
    <scope>NUCLEOTIDE SEQUENCE</scope>
    <source>
        <strain evidence="5">17X</strain>
    </source>
</reference>
<reference evidence="6 7" key="1">
    <citation type="journal article" date="2014" name="BMC Biol.">
        <title>A comprehensive evaluation of rodent malaria parasite genomes and gene expression.</title>
        <authorList>
            <person name="Otto T.D."/>
            <person name="Bohme U."/>
            <person name="Jackson A.P."/>
            <person name="Hunt M."/>
            <person name="Franke-Fayard B."/>
            <person name="Hoeijmakers W.A."/>
            <person name="Religa A.A."/>
            <person name="Robertson L."/>
            <person name="Sanders M."/>
            <person name="Ogun S.A."/>
            <person name="Cunningham D."/>
            <person name="Erhart A."/>
            <person name="Billker O."/>
            <person name="Khan S.M."/>
            <person name="Stunnenberg H.G."/>
            <person name="Langhorne J."/>
            <person name="Holder A.A."/>
            <person name="Waters A.P."/>
            <person name="Newbold C.I."/>
            <person name="Pain A."/>
            <person name="Berriman M."/>
            <person name="Janse C.J."/>
        </authorList>
    </citation>
    <scope>NUCLEOTIDE SEQUENCE [LARGE SCALE GENOMIC DNA]</scope>
    <source>
        <strain evidence="5 6">17X</strain>
        <strain evidence="4 7">YM</strain>
    </source>
</reference>
<dbReference type="InterPro" id="IPR013320">
    <property type="entry name" value="ConA-like_dom_sf"/>
</dbReference>
<dbReference type="VEuPathDB" id="PlasmoDB:Py17XNL_000404023"/>
<sequence length="1478" mass="170688">MNIYFFLIICFFVFAYICECSTNDYTFKKIFLKHKGSYCLYPENAIDNTKFDISLDECDKIAHENEGKISWFLSPNGKLRTKNGLCLKTHKNFLVVSICSSNNDEKSEIWNIDHEKKLKNETDDCAQLAGNKIFSFKCNPLSTKEFEIVPFSLDELNLMKIRYTHKKLINVNENTDINKYDTIINDYDQIKNKIDNILNTEKEMKNEKEKIINLINDIKSLVSITSPLNNYGNGALMYIYDINDVDNTKSLLQVPLDKLQLDHTILNELGIENKNVKIIIHTFLSIPKNNYYTFVAKNVTGNLIVKLNDNNILYIQNPQHNKTITSEVLYLPGSILLPLYIEITSTREETIYNNSSEQENISFSLFWSSKNIPEQIINSLYLYMTIFEKNCYKPYQKKIYCSTTFESIAIKNQPFHFLCPFGCLVNDKNDKNDQNSLYSTKGDIVNPEQAGKNGRCLNLKAKICESAVQSNFLSNETEGIVKVIVKSIQNESGNYEDCGTLLPNDAYDNSFKGITDIKLVDMDDFFTNFNSNKDIYLGYKGIVTDDKHSLLTKRDLSKRYISDIDINCDNNIKNGYEFNSGSFVVKRIKSSDLKNEQTSIVIDTFALFDKYSTNNTDEQNSNIPINFSGWTRKICKNIQLYIKYGKINTVMDYPSLLLSCNYTFENITLDNNQTIVARCLPNCFNQKNDIFGSYIYAPHSPICKSAIHSGIITNLGGLIEITKLTNITQSFSTTTDITRNGVKAIITDNKNKDSYYLTKPNGSICNYPTTYYNRNQSISSQKNNDLNKTSPFFIQLNSNTFKIPPVVLVNKNHAALQNQLYNMHNWYNTENYKKENKIIPPENGKEIPIQNKMKENKINIINPSSDTNNNLKNEIKTFEQNYNRDQFKVLQKNNQNIFSKLFNKKNNINKFHKILKDIRIEQNNYDSFLKQVQADNFTLIKKFDIITSKKKYIIERLQKSLKNIKIMTVKTFEEIYDSENVNDNYYVMDNNDAEKNHTTNEGVNNENMPSNWRIEKYTDGNYFSSITNDSFAKSNHHIYASYVLYKYIKLSKGFISLDVKIPYEGNFGIIFKYKDFNNYANFIINKNEMYFIELINGVQSEKINYQKINNSFRQLGNWTKIFIEFGNKNVRVYINKTFGAGYKSKNKLYGLLGFGVNNSKEKIFIDKLVIGSLDQAKYYKENTYDQVHSVNMEQGLQKKKLKGRTSIDEINGTKIGEINMISHNFTSDQINADEPSNNEPLANSCKPYQEDFNAPLEYNWIIPLQSFWRVQKSFNLIPFFGSKQNKNKYTKIANCDNMKNNEYNHRINDECNKKLKNEENYLYGAQKNAEDNLVIPSITLLKTDRICTNIVSYTFSSSISLKPFSKSGIVFRVLSSDNFLSVILDISDKTGKLYLLKISKGIPYQLNTTTHIPINQDTWYNLVLLYNGSNINIMLNDENVFKTQINESTINNNLGNVGLIVLSGESMFKNILFIPHKA</sequence>
<reference evidence="5" key="4">
    <citation type="submission" date="2019-05" db="EMBL/GenBank/DDBJ databases">
        <authorList>
            <consortium name="Pathogen Informatics"/>
        </authorList>
    </citation>
    <scope>NUCLEOTIDE SEQUENCE</scope>
    <source>
        <strain evidence="5">17X</strain>
    </source>
</reference>
<dbReference type="SUPFAM" id="SSF56988">
    <property type="entry name" value="Anthrax protective antigen"/>
    <property type="match status" value="1"/>
</dbReference>
<organism evidence="4 7">
    <name type="scientific">Plasmodium yoelii</name>
    <dbReference type="NCBI Taxonomy" id="5861"/>
    <lineage>
        <taxon>Eukaryota</taxon>
        <taxon>Sar</taxon>
        <taxon>Alveolata</taxon>
        <taxon>Apicomplexa</taxon>
        <taxon>Aconoidasida</taxon>
        <taxon>Haemosporida</taxon>
        <taxon>Plasmodiidae</taxon>
        <taxon>Plasmodium</taxon>
        <taxon>Plasmodium (Vinckeia)</taxon>
    </lineage>
</organism>
<dbReference type="Proteomes" id="UP000072904">
    <property type="component" value="Chromosome 4"/>
</dbReference>
<dbReference type="EMBL" id="LM993658">
    <property type="protein sequence ID" value="VTZ73500.1"/>
    <property type="molecule type" value="Genomic_DNA"/>
</dbReference>
<keyword evidence="1" id="KW-0175">Coiled coil</keyword>
<dbReference type="PANTHER" id="PTHR28613:SF8">
    <property type="entry name" value="LCCL DOMAIN-CONTAINING PROTEIN"/>
    <property type="match status" value="1"/>
</dbReference>
<dbReference type="OMA" id="TCNNIQL"/>
<dbReference type="VEuPathDB" id="PlasmoDB:PY01154"/>
<feature type="chain" id="PRO_5014501853" evidence="2">
    <location>
        <begin position="21"/>
        <end position="1478"/>
    </location>
</feature>
<dbReference type="EMBL" id="LK934632">
    <property type="protein sequence ID" value="CDU16579.1"/>
    <property type="molecule type" value="Genomic_DNA"/>
</dbReference>
<dbReference type="PANTHER" id="PTHR28613">
    <property type="entry name" value="SI:CH211-232M10.4-RELATED"/>
    <property type="match status" value="1"/>
</dbReference>
<proteinExistence type="predicted"/>
<evidence type="ECO:0000313" key="6">
    <source>
        <dbReference type="Proteomes" id="UP000072874"/>
    </source>
</evidence>
<dbReference type="SUPFAM" id="SSF49899">
    <property type="entry name" value="Concanavalin A-like lectins/glucanases"/>
    <property type="match status" value="1"/>
</dbReference>
<feature type="coiled-coil region" evidence="1">
    <location>
        <begin position="187"/>
        <end position="217"/>
    </location>
</feature>
<evidence type="ECO:0000256" key="2">
    <source>
        <dbReference type="SAM" id="SignalP"/>
    </source>
</evidence>
<dbReference type="RefSeq" id="XP_728878.2">
    <property type="nucleotide sequence ID" value="XM_723785.2"/>
</dbReference>
<evidence type="ECO:0000259" key="3">
    <source>
        <dbReference type="PROSITE" id="PS50820"/>
    </source>
</evidence>
<evidence type="ECO:0000313" key="4">
    <source>
        <dbReference type="EMBL" id="CDU16579.1"/>
    </source>
</evidence>
<dbReference type="PROSITE" id="PS50231">
    <property type="entry name" value="RICIN_B_LECTIN"/>
    <property type="match status" value="1"/>
</dbReference>
<keyword evidence="2" id="KW-0732">Signal</keyword>
<dbReference type="VEuPathDB" id="PlasmoDB:PY17X_0420400"/>
<dbReference type="Pfam" id="PF03815">
    <property type="entry name" value="LCCL"/>
    <property type="match status" value="1"/>
</dbReference>
<gene>
    <name evidence="5" type="ORF">PY17X_0420400</name>
    <name evidence="4" type="ORF">PYYM_0420400</name>
</gene>
<dbReference type="InterPro" id="IPR036609">
    <property type="entry name" value="LCCL_sf"/>
</dbReference>
<feature type="signal peptide" evidence="2">
    <location>
        <begin position="1"/>
        <end position="20"/>
    </location>
</feature>
<dbReference type="Gene3D" id="2.170.130.20">
    <property type="entry name" value="LCCL-like domain"/>
    <property type="match status" value="1"/>
</dbReference>
<dbReference type="KEGG" id="pyo:PY17X_0420400"/>
<evidence type="ECO:0000313" key="5">
    <source>
        <dbReference type="EMBL" id="VTZ73500.1"/>
    </source>
</evidence>
<dbReference type="Proteomes" id="UP000072874">
    <property type="component" value="Chromosome 4"/>
</dbReference>
<dbReference type="InterPro" id="IPR029365">
    <property type="entry name" value="TMEM238"/>
</dbReference>
<evidence type="ECO:0000313" key="7">
    <source>
        <dbReference type="Proteomes" id="UP000072904"/>
    </source>
</evidence>
<dbReference type="GeneID" id="3801427"/>